<feature type="compositionally biased region" description="Basic and acidic residues" evidence="6">
    <location>
        <begin position="289"/>
        <end position="298"/>
    </location>
</feature>
<reference evidence="8 9" key="1">
    <citation type="submission" date="2021-05" db="EMBL/GenBank/DDBJ databases">
        <title>Culturable bacteria isolated from Daya Bay.</title>
        <authorList>
            <person name="Zheng W."/>
            <person name="Yu S."/>
            <person name="Huang Y."/>
        </authorList>
    </citation>
    <scope>NUCLEOTIDE SEQUENCE [LARGE SCALE GENOMIC DNA]</scope>
    <source>
        <strain evidence="8 9">DP4N28-5</strain>
    </source>
</reference>
<name>A0ABS6T2D9_9RHOB</name>
<keyword evidence="5 7" id="KW-0472">Membrane</keyword>
<evidence type="ECO:0000256" key="2">
    <source>
        <dbReference type="ARBA" id="ARBA00022475"/>
    </source>
</evidence>
<dbReference type="Proteomes" id="UP000756530">
    <property type="component" value="Unassembled WGS sequence"/>
</dbReference>
<evidence type="ECO:0000313" key="8">
    <source>
        <dbReference type="EMBL" id="MBV7378858.1"/>
    </source>
</evidence>
<dbReference type="InterPro" id="IPR017039">
    <property type="entry name" value="Virul_fac_BrkB"/>
</dbReference>
<dbReference type="RefSeq" id="WP_218392032.1">
    <property type="nucleotide sequence ID" value="NZ_JAHUZE010000002.1"/>
</dbReference>
<feature type="transmembrane region" description="Helical" evidence="7">
    <location>
        <begin position="146"/>
        <end position="169"/>
    </location>
</feature>
<protein>
    <submittedName>
        <fullName evidence="8">YihY/virulence factor BrkB family protein</fullName>
    </submittedName>
</protein>
<sequence length="321" mass="34009">MSRGRDANRPRSIPTAGYLDVLSRCWARLGPLKLGLIAAGIAFYGLLALFPAITAAVALTGIAVDPGLLADRSEWLLSAVPASAAELISAQIAEVAGAEEGALTLAAIVSVLIALWSASNGTGSMVQGLTSVYEEEETRGFVKLKLLNIALTVALILGLAVAVIVVAAIPAGLEWVGAGETLQTLANWLRWPIMFALGLLGISVLFRFGPDRRNALWRWVTPGAALGCVLWVLATLGFSFYIQNFGSYNETFGTLAGVIVLLTWLWISAFVILLGALFDAELEAQTRRDSTVGKERPAGQRGAFKADNIGRARGEAEAEKT</sequence>
<keyword evidence="2" id="KW-1003">Cell membrane</keyword>
<evidence type="ECO:0000256" key="5">
    <source>
        <dbReference type="ARBA" id="ARBA00023136"/>
    </source>
</evidence>
<keyword evidence="4 7" id="KW-1133">Transmembrane helix</keyword>
<evidence type="ECO:0000256" key="4">
    <source>
        <dbReference type="ARBA" id="ARBA00022989"/>
    </source>
</evidence>
<feature type="transmembrane region" description="Helical" evidence="7">
    <location>
        <begin position="101"/>
        <end position="118"/>
    </location>
</feature>
<feature type="compositionally biased region" description="Basic and acidic residues" evidence="6">
    <location>
        <begin position="308"/>
        <end position="321"/>
    </location>
</feature>
<accession>A0ABS6T2D9</accession>
<dbReference type="NCBIfam" id="TIGR00765">
    <property type="entry name" value="yihY_not_rbn"/>
    <property type="match status" value="1"/>
</dbReference>
<dbReference type="PIRSF" id="PIRSF035875">
    <property type="entry name" value="RNase_BN"/>
    <property type="match status" value="1"/>
</dbReference>
<gene>
    <name evidence="8" type="ORF">KJP28_07950</name>
</gene>
<feature type="region of interest" description="Disordered" evidence="6">
    <location>
        <begin position="289"/>
        <end position="321"/>
    </location>
</feature>
<feature type="transmembrane region" description="Helical" evidence="7">
    <location>
        <begin position="34"/>
        <end position="64"/>
    </location>
</feature>
<evidence type="ECO:0000256" key="3">
    <source>
        <dbReference type="ARBA" id="ARBA00022692"/>
    </source>
</evidence>
<comment type="subcellular location">
    <subcellularLocation>
        <location evidence="1">Cell membrane</location>
        <topology evidence="1">Multi-pass membrane protein</topology>
    </subcellularLocation>
</comment>
<organism evidence="8 9">
    <name type="scientific">Maritimibacter dapengensis</name>
    <dbReference type="NCBI Taxonomy" id="2836868"/>
    <lineage>
        <taxon>Bacteria</taxon>
        <taxon>Pseudomonadati</taxon>
        <taxon>Pseudomonadota</taxon>
        <taxon>Alphaproteobacteria</taxon>
        <taxon>Rhodobacterales</taxon>
        <taxon>Roseobacteraceae</taxon>
        <taxon>Maritimibacter</taxon>
    </lineage>
</organism>
<keyword evidence="9" id="KW-1185">Reference proteome</keyword>
<dbReference type="EMBL" id="JAHUZE010000002">
    <property type="protein sequence ID" value="MBV7378858.1"/>
    <property type="molecule type" value="Genomic_DNA"/>
</dbReference>
<feature type="transmembrane region" description="Helical" evidence="7">
    <location>
        <begin position="189"/>
        <end position="208"/>
    </location>
</feature>
<proteinExistence type="predicted"/>
<comment type="caution">
    <text evidence="8">The sequence shown here is derived from an EMBL/GenBank/DDBJ whole genome shotgun (WGS) entry which is preliminary data.</text>
</comment>
<dbReference type="PANTHER" id="PTHR30213:SF0">
    <property type="entry name" value="UPF0761 MEMBRANE PROTEIN YIHY"/>
    <property type="match status" value="1"/>
</dbReference>
<evidence type="ECO:0000256" key="1">
    <source>
        <dbReference type="ARBA" id="ARBA00004651"/>
    </source>
</evidence>
<evidence type="ECO:0000256" key="6">
    <source>
        <dbReference type="SAM" id="MobiDB-lite"/>
    </source>
</evidence>
<feature type="transmembrane region" description="Helical" evidence="7">
    <location>
        <begin position="254"/>
        <end position="278"/>
    </location>
</feature>
<dbReference type="Pfam" id="PF03631">
    <property type="entry name" value="Virul_fac_BrkB"/>
    <property type="match status" value="1"/>
</dbReference>
<feature type="transmembrane region" description="Helical" evidence="7">
    <location>
        <begin position="220"/>
        <end position="242"/>
    </location>
</feature>
<evidence type="ECO:0000313" key="9">
    <source>
        <dbReference type="Proteomes" id="UP000756530"/>
    </source>
</evidence>
<evidence type="ECO:0000256" key="7">
    <source>
        <dbReference type="SAM" id="Phobius"/>
    </source>
</evidence>
<keyword evidence="3 7" id="KW-0812">Transmembrane</keyword>
<dbReference type="PANTHER" id="PTHR30213">
    <property type="entry name" value="INNER MEMBRANE PROTEIN YHJD"/>
    <property type="match status" value="1"/>
</dbReference>